<dbReference type="RefSeq" id="WP_201847673.1">
    <property type="nucleotide sequence ID" value="NZ_JABBYC010000020.1"/>
</dbReference>
<keyword evidence="2" id="KW-1133">Transmembrane helix</keyword>
<sequence>MPWDTLNGPHITFAGVAETSRAPSSIPMIVVPDEVLKVTDGPVPVTVEHGLRAVRAWAWAERAWTGTGRATTSHPSKDELTFSLSRVTSTLLGVAERIGTERCEVTVRVPVPVKLAPVMPLVHDLPRSDEIQVPADFPGRRGRAVMNRNGVAASVVIVSRDHVRPGTARISNHLRTITEPAVGARSDDPGMFLLDPPPATGTSRGGSRLDTLSAILRAGTERGLRWFFRAEEQAMRVVFAHPDDEHQHVVGMTHGALERLGVRSGDKVVLSWLGSETEVTVLQDHTPGDTDTTTHAGQDRRPGRPHDPTKPNLAMGMSAHLAVRVPTALRHLMHMPAASIVTVRRSTRSILARNLNNLIIPVASLALAGAALNDPNWFVLTFGAVATALLGLSRLRMGNRRAASLGRQR</sequence>
<organism evidence="3 4">
    <name type="scientific">Myceligenerans indicum</name>
    <dbReference type="NCBI Taxonomy" id="2593663"/>
    <lineage>
        <taxon>Bacteria</taxon>
        <taxon>Bacillati</taxon>
        <taxon>Actinomycetota</taxon>
        <taxon>Actinomycetes</taxon>
        <taxon>Micrococcales</taxon>
        <taxon>Promicromonosporaceae</taxon>
        <taxon>Myceligenerans</taxon>
    </lineage>
</organism>
<protein>
    <submittedName>
        <fullName evidence="3">Uncharacterized protein</fullName>
    </submittedName>
</protein>
<evidence type="ECO:0000256" key="1">
    <source>
        <dbReference type="SAM" id="MobiDB-lite"/>
    </source>
</evidence>
<feature type="region of interest" description="Disordered" evidence="1">
    <location>
        <begin position="283"/>
        <end position="313"/>
    </location>
</feature>
<feature type="transmembrane region" description="Helical" evidence="2">
    <location>
        <begin position="377"/>
        <end position="395"/>
    </location>
</feature>
<feature type="transmembrane region" description="Helical" evidence="2">
    <location>
        <begin position="354"/>
        <end position="371"/>
    </location>
</feature>
<gene>
    <name evidence="3" type="ORF">HGK34_12345</name>
</gene>
<keyword evidence="4" id="KW-1185">Reference proteome</keyword>
<proteinExistence type="predicted"/>
<name>A0ABS1LLB8_9MICO</name>
<dbReference type="Proteomes" id="UP000675409">
    <property type="component" value="Unassembled WGS sequence"/>
</dbReference>
<feature type="compositionally biased region" description="Basic and acidic residues" evidence="1">
    <location>
        <begin position="297"/>
        <end position="309"/>
    </location>
</feature>
<evidence type="ECO:0000313" key="4">
    <source>
        <dbReference type="Proteomes" id="UP000675409"/>
    </source>
</evidence>
<reference evidence="3 4" key="1">
    <citation type="journal article" date="2021" name="Arch. Microbiol.">
        <title>Myceligenerans indicum sp. nov., an actinobacterium isolated from mangrove sediment of Sundarbans, India.</title>
        <authorList>
            <person name="Asha K."/>
            <person name="Bhadury P."/>
        </authorList>
    </citation>
    <scope>NUCLEOTIDE SEQUENCE [LARGE SCALE GENOMIC DNA]</scope>
    <source>
        <strain evidence="3 4">I2</strain>
    </source>
</reference>
<keyword evidence="2" id="KW-0812">Transmembrane</keyword>
<evidence type="ECO:0000313" key="3">
    <source>
        <dbReference type="EMBL" id="MBL0887060.1"/>
    </source>
</evidence>
<comment type="caution">
    <text evidence="3">The sequence shown here is derived from an EMBL/GenBank/DDBJ whole genome shotgun (WGS) entry which is preliminary data.</text>
</comment>
<keyword evidence="2" id="KW-0472">Membrane</keyword>
<accession>A0ABS1LLB8</accession>
<evidence type="ECO:0000256" key="2">
    <source>
        <dbReference type="SAM" id="Phobius"/>
    </source>
</evidence>
<dbReference type="EMBL" id="JABBYC010000020">
    <property type="protein sequence ID" value="MBL0887060.1"/>
    <property type="molecule type" value="Genomic_DNA"/>
</dbReference>